<organism evidence="1 2">
    <name type="scientific">Chaetomium tenue</name>
    <dbReference type="NCBI Taxonomy" id="1854479"/>
    <lineage>
        <taxon>Eukaryota</taxon>
        <taxon>Fungi</taxon>
        <taxon>Dikarya</taxon>
        <taxon>Ascomycota</taxon>
        <taxon>Pezizomycotina</taxon>
        <taxon>Sordariomycetes</taxon>
        <taxon>Sordariomycetidae</taxon>
        <taxon>Sordariales</taxon>
        <taxon>Chaetomiaceae</taxon>
        <taxon>Chaetomium</taxon>
    </lineage>
</organism>
<sequence length="151" mass="16927">MPQHDAAAAATAKDRHARLTLCRHPRSNHTVTKCSCPPHHQKLPPSSTTAASDPNPVADDNEPDQWVDIVRAYIAMLEEGGKTLAMIRSIELWRLYNRFDKRGAALEPARSIHRLILKLVEERLIFERRLSSGLDDDNSFGFAGDSLMTND</sequence>
<keyword evidence="2" id="KW-1185">Reference proteome</keyword>
<accession>A0ACB7P4V0</accession>
<name>A0ACB7P4V0_9PEZI</name>
<evidence type="ECO:0000313" key="2">
    <source>
        <dbReference type="Proteomes" id="UP000724584"/>
    </source>
</evidence>
<protein>
    <submittedName>
        <fullName evidence="1">Uncharacterized protein</fullName>
    </submittedName>
</protein>
<gene>
    <name evidence="1" type="ORF">F5144DRAFT_613931</name>
</gene>
<reference evidence="1 2" key="1">
    <citation type="journal article" date="2021" name="Nat. Commun.">
        <title>Genetic determinants of endophytism in the Arabidopsis root mycobiome.</title>
        <authorList>
            <person name="Mesny F."/>
            <person name="Miyauchi S."/>
            <person name="Thiergart T."/>
            <person name="Pickel B."/>
            <person name="Atanasova L."/>
            <person name="Karlsson M."/>
            <person name="Huettel B."/>
            <person name="Barry K.W."/>
            <person name="Haridas S."/>
            <person name="Chen C."/>
            <person name="Bauer D."/>
            <person name="Andreopoulos W."/>
            <person name="Pangilinan J."/>
            <person name="LaButti K."/>
            <person name="Riley R."/>
            <person name="Lipzen A."/>
            <person name="Clum A."/>
            <person name="Drula E."/>
            <person name="Henrissat B."/>
            <person name="Kohler A."/>
            <person name="Grigoriev I.V."/>
            <person name="Martin F.M."/>
            <person name="Hacquard S."/>
        </authorList>
    </citation>
    <scope>NUCLEOTIDE SEQUENCE [LARGE SCALE GENOMIC DNA]</scope>
    <source>
        <strain evidence="1 2">MPI-SDFR-AT-0079</strain>
    </source>
</reference>
<proteinExistence type="predicted"/>
<evidence type="ECO:0000313" key="1">
    <source>
        <dbReference type="EMBL" id="KAH6628225.1"/>
    </source>
</evidence>
<dbReference type="EMBL" id="JAGIZQ010000005">
    <property type="protein sequence ID" value="KAH6628225.1"/>
    <property type="molecule type" value="Genomic_DNA"/>
</dbReference>
<comment type="caution">
    <text evidence="1">The sequence shown here is derived from an EMBL/GenBank/DDBJ whole genome shotgun (WGS) entry which is preliminary data.</text>
</comment>
<dbReference type="Proteomes" id="UP000724584">
    <property type="component" value="Unassembled WGS sequence"/>
</dbReference>